<proteinExistence type="evidence at transcript level"/>
<dbReference type="AlphaFoldDB" id="A9NWT1"/>
<dbReference type="EMBL" id="BT070934">
    <property type="protein sequence ID" value="ACN40425.1"/>
    <property type="molecule type" value="mRNA"/>
</dbReference>
<dbReference type="PANTHER" id="PTHR11709">
    <property type="entry name" value="MULTI-COPPER OXIDASE"/>
    <property type="match status" value="1"/>
</dbReference>
<reference evidence="6" key="1">
    <citation type="journal article" date="2008" name="BMC Genomics">
        <title>A conifer genomics resource of 200,000 spruce (Picea spp.) ESTs and 6,464 high-quality, sequence-finished full-length cDNAs for Sitka spruce (Picea sitchensis).</title>
        <authorList>
            <person name="Ralph S.G."/>
            <person name="Chun H.J."/>
            <person name="Kolosova N."/>
            <person name="Cooper D."/>
            <person name="Oddy C."/>
            <person name="Ritland C.E."/>
            <person name="Kirkpatrick R."/>
            <person name="Moore R."/>
            <person name="Barber S."/>
            <person name="Holt R.A."/>
            <person name="Jones S.J."/>
            <person name="Marra M.A."/>
            <person name="Douglas C.J."/>
            <person name="Ritland K."/>
            <person name="Bohlmann J."/>
        </authorList>
    </citation>
    <scope>NUCLEOTIDE SEQUENCE</scope>
    <source>
        <tissue evidence="6">Green portion of the leader tissue</tissue>
    </source>
</reference>
<dbReference type="InterPro" id="IPR011707">
    <property type="entry name" value="Cu-oxidase-like_N"/>
</dbReference>
<keyword evidence="2" id="KW-0732">Signal</keyword>
<dbReference type="FunFam" id="2.60.40.420:FF:000016">
    <property type="entry name" value="Monocopper oxidase-like protein"/>
    <property type="match status" value="1"/>
</dbReference>
<dbReference type="InterPro" id="IPR045087">
    <property type="entry name" value="Cu-oxidase_fam"/>
</dbReference>
<feature type="domain" description="Plastocyanin-like" evidence="3">
    <location>
        <begin position="160"/>
        <end position="297"/>
    </location>
</feature>
<sequence length="539" mass="59946">MGFSQRILAVICVVWITAAGVRTEDAYKYFTWTVTYGTIYPMGVPQQGILINGQFPGPQLNVVTNDNVIINVFNYLNEPFLLSWNGIQQRRNSWQDGVLGTSCPIPPRRNFTYKFQAKDQIGTYFYFPSTLLHKAAGGFGGLAIASRSVISIPYPTPAGEYTALIGDWYKTNHAVLRRWLDSGRALGMPNGVHINGRGKGLSTFKVDPGRTYRLRISNVGLSTSLNFRIQGHKMKLVEVEGSHTVQNVYDSLDLHVGQSCSVLITADQAPKDYYIVASTRFTNPVLYGVALLRYSNSRQPASGPLPPGPTTQIDWSLSQARSIRWNLTANAARPNPQGSYHYGLIKPARTITLANSAPIINGKQRYAVNGVSFMPPDTPLKLADYFKIQGVFNLGTISDYPRGGGGYLQTAVMSGQFRSFIEIVFQNDENTIQSWHIDGYSFFVAGMDGGQWSPASRKGYNLFDAVSRSTTQVYPNSWTAVLLMLDNAGMWNVRSEIWARQYLGQQFYMKVAGFAGQDEYIVPRNALMCGRARGRHTRP</sequence>
<dbReference type="Gene3D" id="2.60.40.420">
    <property type="entry name" value="Cupredoxins - blue copper proteins"/>
    <property type="match status" value="3"/>
</dbReference>
<dbReference type="InterPro" id="IPR034275">
    <property type="entry name" value="CuRO_3_AO-like"/>
</dbReference>
<evidence type="ECO:0000313" key="6">
    <source>
        <dbReference type="EMBL" id="ABK25092.1"/>
    </source>
</evidence>
<feature type="chain" id="PRO_5010821368" evidence="2">
    <location>
        <begin position="24"/>
        <end position="539"/>
    </location>
</feature>
<evidence type="ECO:0000256" key="2">
    <source>
        <dbReference type="SAM" id="SignalP"/>
    </source>
</evidence>
<accession>A9NWT1</accession>
<dbReference type="Pfam" id="PF07731">
    <property type="entry name" value="Cu-oxidase_2"/>
    <property type="match status" value="1"/>
</dbReference>
<dbReference type="CDD" id="cd13894">
    <property type="entry name" value="CuRO_3_AAO_like_1"/>
    <property type="match status" value="1"/>
</dbReference>
<dbReference type="SUPFAM" id="SSF49503">
    <property type="entry name" value="Cupredoxins"/>
    <property type="match status" value="3"/>
</dbReference>
<dbReference type="InterPro" id="IPR008972">
    <property type="entry name" value="Cupredoxin"/>
</dbReference>
<protein>
    <submittedName>
        <fullName evidence="6">Uncharacterized protein</fullName>
    </submittedName>
</protein>
<dbReference type="CDD" id="cd13846">
    <property type="entry name" value="CuRO_1_AAO_like_1"/>
    <property type="match status" value="1"/>
</dbReference>
<name>A9NWT1_PICSI</name>
<evidence type="ECO:0000256" key="1">
    <source>
        <dbReference type="ARBA" id="ARBA00010609"/>
    </source>
</evidence>
<feature type="domain" description="Plastocyanin-like" evidence="5">
    <location>
        <begin position="34"/>
        <end position="147"/>
    </location>
</feature>
<dbReference type="Pfam" id="PF00394">
    <property type="entry name" value="Cu-oxidase"/>
    <property type="match status" value="1"/>
</dbReference>
<evidence type="ECO:0000313" key="7">
    <source>
        <dbReference type="EMBL" id="ACN40425.1"/>
    </source>
</evidence>
<dbReference type="Pfam" id="PF07732">
    <property type="entry name" value="Cu-oxidase_3"/>
    <property type="match status" value="1"/>
</dbReference>
<dbReference type="GO" id="GO:0016491">
    <property type="term" value="F:oxidoreductase activity"/>
    <property type="evidence" value="ECO:0007669"/>
    <property type="project" value="InterPro"/>
</dbReference>
<organism evidence="6">
    <name type="scientific">Picea sitchensis</name>
    <name type="common">Sitka spruce</name>
    <name type="synonym">Pinus sitchensis</name>
    <dbReference type="NCBI Taxonomy" id="3332"/>
    <lineage>
        <taxon>Eukaryota</taxon>
        <taxon>Viridiplantae</taxon>
        <taxon>Streptophyta</taxon>
        <taxon>Embryophyta</taxon>
        <taxon>Tracheophyta</taxon>
        <taxon>Spermatophyta</taxon>
        <taxon>Pinopsida</taxon>
        <taxon>Pinidae</taxon>
        <taxon>Conifers I</taxon>
        <taxon>Pinales</taxon>
        <taxon>Pinaceae</taxon>
        <taxon>Picea</taxon>
    </lineage>
</organism>
<feature type="domain" description="Plastocyanin-like" evidence="4">
    <location>
        <begin position="377"/>
        <end position="511"/>
    </location>
</feature>
<evidence type="ECO:0000259" key="3">
    <source>
        <dbReference type="Pfam" id="PF00394"/>
    </source>
</evidence>
<dbReference type="PANTHER" id="PTHR11709:SF90">
    <property type="entry name" value="OS07G0510900 PROTEIN"/>
    <property type="match status" value="1"/>
</dbReference>
<dbReference type="InterPro" id="IPR011706">
    <property type="entry name" value="Cu-oxidase_C"/>
</dbReference>
<feature type="signal peptide" evidence="2">
    <location>
        <begin position="1"/>
        <end position="23"/>
    </location>
</feature>
<dbReference type="InterPro" id="IPR001117">
    <property type="entry name" value="Cu-oxidase_2nd"/>
</dbReference>
<dbReference type="GO" id="GO:0005507">
    <property type="term" value="F:copper ion binding"/>
    <property type="evidence" value="ECO:0007669"/>
    <property type="project" value="InterPro"/>
</dbReference>
<evidence type="ECO:0000259" key="4">
    <source>
        <dbReference type="Pfam" id="PF07731"/>
    </source>
</evidence>
<reference evidence="7" key="2">
    <citation type="submission" date="2009-02" db="EMBL/GenBank/DDBJ databases">
        <title>Full length sequence-verified cDNA sequences from Sitka spruce (Picea sitchensis).</title>
        <authorList>
            <person name="Reid K.E."/>
            <person name="Liao N."/>
            <person name="Ralph S."/>
            <person name="Kolosova N."/>
            <person name="Oddy C."/>
            <person name="Moore R."/>
            <person name="Mayo M."/>
            <person name="Wagner S."/>
            <person name="King J."/>
            <person name="Yanchuk A."/>
            <person name="Holt R."/>
            <person name="Jones S."/>
            <person name="Marra M."/>
            <person name="Ritland C.E."/>
            <person name="Ritland K."/>
            <person name="Bohlmann J."/>
        </authorList>
    </citation>
    <scope>NUCLEOTIDE SEQUENCE</scope>
    <source>
        <tissue evidence="7">Green portion of the leader tissue</tissue>
    </source>
</reference>
<dbReference type="InterPro" id="IPR034273">
    <property type="entry name" value="CuRO_1_AAO-like"/>
</dbReference>
<dbReference type="EMBL" id="EF085796">
    <property type="protein sequence ID" value="ABK25092.1"/>
    <property type="molecule type" value="mRNA"/>
</dbReference>
<dbReference type="FunFam" id="2.60.40.420:FF:000012">
    <property type="entry name" value="Monocopper oxidase-like protein"/>
    <property type="match status" value="1"/>
</dbReference>
<comment type="similarity">
    <text evidence="1">Belongs to the multicopper oxidase family.</text>
</comment>
<evidence type="ECO:0000259" key="5">
    <source>
        <dbReference type="Pfam" id="PF07732"/>
    </source>
</evidence>